<gene>
    <name evidence="3" type="ORF">NE686_03520</name>
</gene>
<accession>A0ABT1S6Q8</accession>
<keyword evidence="1" id="KW-1133">Transmembrane helix</keyword>
<name>A0ABT1S6Q8_9FIRM</name>
<dbReference type="SUPFAM" id="SSF53474">
    <property type="entry name" value="alpha/beta-Hydrolases"/>
    <property type="match status" value="1"/>
</dbReference>
<dbReference type="RefSeq" id="WP_256310446.1">
    <property type="nucleotide sequence ID" value="NZ_JANGAC010000002.1"/>
</dbReference>
<dbReference type="EMBL" id="JANGAC010000002">
    <property type="protein sequence ID" value="MCQ4922141.1"/>
    <property type="molecule type" value="Genomic_DNA"/>
</dbReference>
<dbReference type="Gene3D" id="3.40.50.1820">
    <property type="entry name" value="alpha/beta hydrolase"/>
    <property type="match status" value="1"/>
</dbReference>
<dbReference type="Pfam" id="PF12740">
    <property type="entry name" value="PETase"/>
    <property type="match status" value="1"/>
</dbReference>
<feature type="domain" description="PET hydrolase/cutinase-like" evidence="2">
    <location>
        <begin position="90"/>
        <end position="294"/>
    </location>
</feature>
<evidence type="ECO:0000259" key="2">
    <source>
        <dbReference type="Pfam" id="PF12740"/>
    </source>
</evidence>
<evidence type="ECO:0000256" key="1">
    <source>
        <dbReference type="SAM" id="Phobius"/>
    </source>
</evidence>
<dbReference type="InterPro" id="IPR041127">
    <property type="entry name" value="PET_hydrolase/cutinase-like"/>
</dbReference>
<feature type="transmembrane region" description="Helical" evidence="1">
    <location>
        <begin position="25"/>
        <end position="51"/>
    </location>
</feature>
<protein>
    <recommendedName>
        <fullName evidence="2">PET hydrolase/cutinase-like domain-containing protein</fullName>
    </recommendedName>
</protein>
<dbReference type="Proteomes" id="UP001524478">
    <property type="component" value="Unassembled WGS sequence"/>
</dbReference>
<evidence type="ECO:0000313" key="3">
    <source>
        <dbReference type="EMBL" id="MCQ4922141.1"/>
    </source>
</evidence>
<keyword evidence="1" id="KW-0472">Membrane</keyword>
<comment type="caution">
    <text evidence="3">The sequence shown here is derived from an EMBL/GenBank/DDBJ whole genome shotgun (WGS) entry which is preliminary data.</text>
</comment>
<proteinExistence type="predicted"/>
<organism evidence="3 4">
    <name type="scientific">Tissierella carlieri</name>
    <dbReference type="NCBI Taxonomy" id="689904"/>
    <lineage>
        <taxon>Bacteria</taxon>
        <taxon>Bacillati</taxon>
        <taxon>Bacillota</taxon>
        <taxon>Tissierellia</taxon>
        <taxon>Tissierellales</taxon>
        <taxon>Tissierellaceae</taxon>
        <taxon>Tissierella</taxon>
    </lineage>
</organism>
<dbReference type="InterPro" id="IPR029058">
    <property type="entry name" value="AB_hydrolase_fold"/>
</dbReference>
<keyword evidence="1" id="KW-0812">Transmembrane</keyword>
<reference evidence="3 4" key="1">
    <citation type="submission" date="2022-06" db="EMBL/GenBank/DDBJ databases">
        <title>Isolation of gut microbiota from human fecal samples.</title>
        <authorList>
            <person name="Pamer E.G."/>
            <person name="Barat B."/>
            <person name="Waligurski E."/>
            <person name="Medina S."/>
            <person name="Paddock L."/>
            <person name="Mostad J."/>
        </authorList>
    </citation>
    <scope>NUCLEOTIDE SEQUENCE [LARGE SCALE GENOMIC DNA]</scope>
    <source>
        <strain evidence="3 4">DFI.7.95</strain>
    </source>
</reference>
<keyword evidence="4" id="KW-1185">Reference proteome</keyword>
<sequence length="330" mass="37551">MIKYRKEDGSQAIEINERHRMNSMWILLLILAITFVVMLLLCSIVFLPLFFGRRIKSPVTKESLEYFFSGEGEHIIKTHIIGDGENKESFILYAPVDLEGALPVIIWGNGTAALPKNYDELHRHLASWGFIVMNTYNSETGTGKPLKEALCYLLRENANSDSIFHMHVDTQRIGCAGHSQGSTGVINLHTNFMEGNYIKTVVSIALPALRWCDPEDVYVPERINVPFLVLTGTLDFIISPFRSCLAAINRLETGVEGWFLEARYCSHTEIQEEGGKYKGILTAWFRYRLMDDNAAGEIFEEQGEIYKNAGWRRVYRCGARDNIRNDSRPS</sequence>
<evidence type="ECO:0000313" key="4">
    <source>
        <dbReference type="Proteomes" id="UP001524478"/>
    </source>
</evidence>